<dbReference type="SFLD" id="SFLDG01136">
    <property type="entry name" value="C1.6:_Phosphoserine_Phosphatas"/>
    <property type="match status" value="1"/>
</dbReference>
<reference evidence="9" key="1">
    <citation type="submission" date="2017-09" db="EMBL/GenBank/DDBJ databases">
        <authorList>
            <person name="Varghese N."/>
            <person name="Submissions S."/>
        </authorList>
    </citation>
    <scope>NUCLEOTIDE SEQUENCE [LARGE SCALE GENOMIC DNA]</scope>
    <source>
        <strain evidence="9">DSM 15103</strain>
    </source>
</reference>
<dbReference type="Pfam" id="PF08282">
    <property type="entry name" value="Hydrolase_3"/>
    <property type="match status" value="1"/>
</dbReference>
<dbReference type="InterPro" id="IPR010023">
    <property type="entry name" value="KdsC_fam"/>
</dbReference>
<dbReference type="AlphaFoldDB" id="A0A285NF16"/>
<dbReference type="GO" id="GO:0016788">
    <property type="term" value="F:hydrolase activity, acting on ester bonds"/>
    <property type="evidence" value="ECO:0007669"/>
    <property type="project" value="InterPro"/>
</dbReference>
<evidence type="ECO:0000256" key="6">
    <source>
        <dbReference type="ARBA" id="ARBA00022842"/>
    </source>
</evidence>
<dbReference type="PIRSF" id="PIRSF006118">
    <property type="entry name" value="KDO8-P_Ptase"/>
    <property type="match status" value="1"/>
</dbReference>
<dbReference type="SFLD" id="SFLDG01138">
    <property type="entry name" value="C1.6.2:_Deoxy-d-mannose-octulo"/>
    <property type="match status" value="1"/>
</dbReference>
<keyword evidence="6 7" id="KW-0460">Magnesium</keyword>
<dbReference type="SUPFAM" id="SSF56784">
    <property type="entry name" value="HAD-like"/>
    <property type="match status" value="1"/>
</dbReference>
<keyword evidence="9" id="KW-1185">Reference proteome</keyword>
<dbReference type="GO" id="GO:0008781">
    <property type="term" value="F:N-acylneuraminate cytidylyltransferase activity"/>
    <property type="evidence" value="ECO:0007669"/>
    <property type="project" value="TreeGrafter"/>
</dbReference>
<evidence type="ECO:0000256" key="1">
    <source>
        <dbReference type="ARBA" id="ARBA00001946"/>
    </source>
</evidence>
<accession>A0A285NF16</accession>
<dbReference type="FunFam" id="3.40.50.1000:FF:000029">
    <property type="entry name" value="3-deoxy-D-manno-octulosonate 8-phosphate phosphatase KdsC"/>
    <property type="match status" value="1"/>
</dbReference>
<dbReference type="InterPro" id="IPR036412">
    <property type="entry name" value="HAD-like_sf"/>
</dbReference>
<dbReference type="GO" id="GO:0046872">
    <property type="term" value="F:metal ion binding"/>
    <property type="evidence" value="ECO:0007669"/>
    <property type="project" value="UniProtKB-KW"/>
</dbReference>
<feature type="binding site" evidence="7">
    <location>
        <position position="17"/>
    </location>
    <ligand>
        <name>Mg(2+)</name>
        <dbReference type="ChEBI" id="CHEBI:18420"/>
    </ligand>
</feature>
<gene>
    <name evidence="8" type="ORF">SAMN06265182_0695</name>
</gene>
<evidence type="ECO:0000256" key="3">
    <source>
        <dbReference type="ARBA" id="ARBA00011881"/>
    </source>
</evidence>
<dbReference type="CDD" id="cd01630">
    <property type="entry name" value="HAD_KDO-like"/>
    <property type="match status" value="1"/>
</dbReference>
<dbReference type="PANTHER" id="PTHR21485:SF3">
    <property type="entry name" value="N-ACYLNEURAMINATE CYTIDYLYLTRANSFERASE"/>
    <property type="match status" value="1"/>
</dbReference>
<dbReference type="NCBIfam" id="TIGR01662">
    <property type="entry name" value="HAD-SF-IIIA"/>
    <property type="match status" value="1"/>
</dbReference>
<evidence type="ECO:0000256" key="4">
    <source>
        <dbReference type="ARBA" id="ARBA00022723"/>
    </source>
</evidence>
<dbReference type="OrthoDB" id="9805604at2"/>
<dbReference type="Proteomes" id="UP000219036">
    <property type="component" value="Unassembled WGS sequence"/>
</dbReference>
<evidence type="ECO:0000313" key="8">
    <source>
        <dbReference type="EMBL" id="SNZ06496.1"/>
    </source>
</evidence>
<comment type="subunit">
    <text evidence="3">Homotetramer.</text>
</comment>
<keyword evidence="4 7" id="KW-0479">Metal-binding</keyword>
<dbReference type="RefSeq" id="WP_096999879.1">
    <property type="nucleotide sequence ID" value="NZ_OBEI01000002.1"/>
</dbReference>
<dbReference type="PANTHER" id="PTHR21485">
    <property type="entry name" value="HAD SUPERFAMILY MEMBERS CMAS AND KDSC"/>
    <property type="match status" value="1"/>
</dbReference>
<dbReference type="SFLD" id="SFLDS00003">
    <property type="entry name" value="Haloacid_Dehalogenase"/>
    <property type="match status" value="1"/>
</dbReference>
<sequence length="175" mass="19505">MKNIKEIAERIRWFIMDVDGVLTDGGIIYDSGGNELKKFCVKDGMGITLLHNAGIKTAILTSRNSPMVQKRAEELRISEVIQGAKDKLNLYENLKAKHNLADDEILYIGDDFVDLPVLKRVGFPVCVKNSPDELKEVCVYITKNEGGKGAVRETAELLLKMKGLYSKAIEKYTGV</sequence>
<proteinExistence type="inferred from homology"/>
<evidence type="ECO:0000256" key="2">
    <source>
        <dbReference type="ARBA" id="ARBA00005893"/>
    </source>
</evidence>
<protein>
    <submittedName>
        <fullName evidence="8">3-deoxy-D-manno-octulosonate 8-phosphate phosphatase (KDO 8-P phosphatase)</fullName>
    </submittedName>
</protein>
<dbReference type="NCBIfam" id="TIGR01670">
    <property type="entry name" value="KdsC-phosphatas"/>
    <property type="match status" value="1"/>
</dbReference>
<name>A0A285NF16_9AQUI</name>
<dbReference type="InterPro" id="IPR006549">
    <property type="entry name" value="HAD-SF_hydro_IIIA"/>
</dbReference>
<dbReference type="InterPro" id="IPR050793">
    <property type="entry name" value="CMP-NeuNAc_synthase"/>
</dbReference>
<comment type="similarity">
    <text evidence="2">Belongs to the KdsC family.</text>
</comment>
<dbReference type="Gene3D" id="3.40.50.1000">
    <property type="entry name" value="HAD superfamily/HAD-like"/>
    <property type="match status" value="1"/>
</dbReference>
<dbReference type="EMBL" id="OBEI01000002">
    <property type="protein sequence ID" value="SNZ06496.1"/>
    <property type="molecule type" value="Genomic_DNA"/>
</dbReference>
<feature type="binding site" evidence="7">
    <location>
        <position position="110"/>
    </location>
    <ligand>
        <name>Mg(2+)</name>
        <dbReference type="ChEBI" id="CHEBI:18420"/>
    </ligand>
</feature>
<evidence type="ECO:0000256" key="5">
    <source>
        <dbReference type="ARBA" id="ARBA00022801"/>
    </source>
</evidence>
<keyword evidence="5" id="KW-0378">Hydrolase</keyword>
<feature type="binding site" evidence="7">
    <location>
        <position position="19"/>
    </location>
    <ligand>
        <name>substrate</name>
    </ligand>
</feature>
<dbReference type="InterPro" id="IPR023214">
    <property type="entry name" value="HAD_sf"/>
</dbReference>
<evidence type="ECO:0000256" key="7">
    <source>
        <dbReference type="PIRSR" id="PIRSR006118-2"/>
    </source>
</evidence>
<evidence type="ECO:0000313" key="9">
    <source>
        <dbReference type="Proteomes" id="UP000219036"/>
    </source>
</evidence>
<organism evidence="8 9">
    <name type="scientific">Persephonella hydrogeniphila</name>
    <dbReference type="NCBI Taxonomy" id="198703"/>
    <lineage>
        <taxon>Bacteria</taxon>
        <taxon>Pseudomonadati</taxon>
        <taxon>Aquificota</taxon>
        <taxon>Aquificia</taxon>
        <taxon>Aquificales</taxon>
        <taxon>Hydrogenothermaceae</taxon>
        <taxon>Persephonella</taxon>
    </lineage>
</organism>
<comment type="cofactor">
    <cofactor evidence="1 7">
        <name>Mg(2+)</name>
        <dbReference type="ChEBI" id="CHEBI:18420"/>
    </cofactor>
</comment>